<feature type="domain" description="HTH CENPB-type" evidence="5">
    <location>
        <begin position="276"/>
        <end position="341"/>
    </location>
</feature>
<dbReference type="EMBL" id="JARKIB010000002">
    <property type="protein sequence ID" value="KAJ7784661.1"/>
    <property type="molecule type" value="Genomic_DNA"/>
</dbReference>
<evidence type="ECO:0000256" key="3">
    <source>
        <dbReference type="ARBA" id="ARBA00023242"/>
    </source>
</evidence>
<reference evidence="6" key="1">
    <citation type="submission" date="2023-03" db="EMBL/GenBank/DDBJ databases">
        <title>Massive genome expansion in bonnet fungi (Mycena s.s.) driven by repeated elements and novel gene families across ecological guilds.</title>
        <authorList>
            <consortium name="Lawrence Berkeley National Laboratory"/>
            <person name="Harder C.B."/>
            <person name="Miyauchi S."/>
            <person name="Viragh M."/>
            <person name="Kuo A."/>
            <person name="Thoen E."/>
            <person name="Andreopoulos B."/>
            <person name="Lu D."/>
            <person name="Skrede I."/>
            <person name="Drula E."/>
            <person name="Henrissat B."/>
            <person name="Morin E."/>
            <person name="Kohler A."/>
            <person name="Barry K."/>
            <person name="LaButti K."/>
            <person name="Morin E."/>
            <person name="Salamov A."/>
            <person name="Lipzen A."/>
            <person name="Mereny Z."/>
            <person name="Hegedus B."/>
            <person name="Baldrian P."/>
            <person name="Stursova M."/>
            <person name="Weitz H."/>
            <person name="Taylor A."/>
            <person name="Grigoriev I.V."/>
            <person name="Nagy L.G."/>
            <person name="Martin F."/>
            <person name="Kauserud H."/>
        </authorList>
    </citation>
    <scope>NUCLEOTIDE SEQUENCE</scope>
    <source>
        <strain evidence="6">CBHHK182m</strain>
    </source>
</reference>
<evidence type="ECO:0000259" key="5">
    <source>
        <dbReference type="PROSITE" id="PS51253"/>
    </source>
</evidence>
<feature type="compositionally biased region" description="Basic and acidic residues" evidence="4">
    <location>
        <begin position="731"/>
        <end position="789"/>
    </location>
</feature>
<feature type="region of interest" description="Disordered" evidence="4">
    <location>
        <begin position="1"/>
        <end position="33"/>
    </location>
</feature>
<evidence type="ECO:0000313" key="7">
    <source>
        <dbReference type="Proteomes" id="UP001215598"/>
    </source>
</evidence>
<dbReference type="InterPro" id="IPR007889">
    <property type="entry name" value="HTH_Psq"/>
</dbReference>
<feature type="compositionally biased region" description="Basic and acidic residues" evidence="4">
    <location>
        <begin position="8"/>
        <end position="22"/>
    </location>
</feature>
<accession>A0AAD7KJR7</accession>
<dbReference type="Pfam" id="PF05225">
    <property type="entry name" value="HTH_psq"/>
    <property type="match status" value="1"/>
</dbReference>
<dbReference type="InterPro" id="IPR004875">
    <property type="entry name" value="DDE_SF_endonuclease_dom"/>
</dbReference>
<feature type="region of interest" description="Disordered" evidence="4">
    <location>
        <begin position="534"/>
        <end position="563"/>
    </location>
</feature>
<dbReference type="PROSITE" id="PS51253">
    <property type="entry name" value="HTH_CENPB"/>
    <property type="match status" value="1"/>
</dbReference>
<comment type="subcellular location">
    <subcellularLocation>
        <location evidence="1">Nucleus</location>
    </subcellularLocation>
</comment>
<gene>
    <name evidence="6" type="ORF">B0H16DRAFT_1681999</name>
</gene>
<keyword evidence="6" id="KW-0255">Endonuclease</keyword>
<evidence type="ECO:0000256" key="2">
    <source>
        <dbReference type="ARBA" id="ARBA00023125"/>
    </source>
</evidence>
<comment type="caution">
    <text evidence="6">The sequence shown here is derived from an EMBL/GenBank/DDBJ whole genome shotgun (WGS) entry which is preliminary data.</text>
</comment>
<feature type="region of interest" description="Disordered" evidence="4">
    <location>
        <begin position="731"/>
        <end position="842"/>
    </location>
</feature>
<dbReference type="InterPro" id="IPR009057">
    <property type="entry name" value="Homeodomain-like_sf"/>
</dbReference>
<dbReference type="GO" id="GO:0005634">
    <property type="term" value="C:nucleus"/>
    <property type="evidence" value="ECO:0007669"/>
    <property type="project" value="UniProtKB-SubCell"/>
</dbReference>
<feature type="compositionally biased region" description="Polar residues" evidence="4">
    <location>
        <begin position="812"/>
        <end position="821"/>
    </location>
</feature>
<dbReference type="InterPro" id="IPR050863">
    <property type="entry name" value="CenT-Element_Derived"/>
</dbReference>
<keyword evidence="7" id="KW-1185">Reference proteome</keyword>
<protein>
    <submittedName>
        <fullName evidence="6">DDE superfamily endonuclease-domain-containing protein</fullName>
    </submittedName>
</protein>
<dbReference type="AlphaFoldDB" id="A0AAD7KJR7"/>
<dbReference type="InterPro" id="IPR006600">
    <property type="entry name" value="HTH_CenpB_DNA-bd_dom"/>
</dbReference>
<keyword evidence="6" id="KW-0378">Hydrolase</keyword>
<evidence type="ECO:0000256" key="4">
    <source>
        <dbReference type="SAM" id="MobiDB-lite"/>
    </source>
</evidence>
<dbReference type="Pfam" id="PF03184">
    <property type="entry name" value="DDE_1"/>
    <property type="match status" value="1"/>
</dbReference>
<dbReference type="GO" id="GO:0004519">
    <property type="term" value="F:endonuclease activity"/>
    <property type="evidence" value="ECO:0007669"/>
    <property type="project" value="UniProtKB-KW"/>
</dbReference>
<keyword evidence="3" id="KW-0539">Nucleus</keyword>
<sequence>MSVSAVGHDTEEKKHVEEELTPKKFPTPTPSEFISSQRADRLITRACTSDRDSMPSLESVVSGRDTEGHPIAVDRYLTSEEIEEKQRVIFDWAYGVTNEDNLLVAKQALFREAGLPLPPHITHTYWSVPPDDWLALSTASRDGVAKGLRMKLTRQVTRDHTRQILATLANNCRDRNFGICCPWSSNDGHETFRHSSAYPSMARTTTTSKKKKVSTKSLAQLAADEIRLKEAVEAVAQSGLTNAGHPKFPLRAAAKHYDVPRSTLQARYNGRLTRAESHATQQKLSPPQELVLKKWIGVMAKRGVPLTLTAVAEYASSILGEDVPVSWARAFRARHPGLKGRWTTGLESCQWGRNNPCEASISFSPKGWTDNELGSMWLEGDFEPETAARNVTNGWRLLILDGHNSHCTYTFCHFAELHRIIILCLVAHTTHRCQPNDVAVFGPLASSWKAQIMTLSRKFTRITKYNLLQYYDAARTKAMTPRTILAAFRKTGIFPFNRNVIEDEAFEPAKNTTTQSAQPVAAALPDLLRAITVSPGPEQSADDAPTRPNTPTPPTTPATPAYTLANFPSLPPPSASRAALLKYNECLAEYANRCKDQMAADFASKQLMDAENGRLREELFAKKARPAKQRVGGAGARHMTAQETLEALAFVDWKARMVTLQAEFNADERVKSAKATYDGAWKEMIDHAKQLEKDAVNAVKAAEREAKKADSDAEKARKKVEVDAQKAVEKARKTAEKEMRDVEKAAEKAAEKARKDLERAEKQEATRLEKENDKERKKEERRVAAELKKLAAPAPTKTRKRKRKNDEELTDTENLAPQQTPDTPPALKRPRPQPVPMHRGALQRLDPPHLDVADHPGWLGGAWNSQIGVREVERGGLTILILQVVKEIFIKTSEVAR</sequence>
<dbReference type="SUPFAM" id="SSF46689">
    <property type="entry name" value="Homeodomain-like"/>
    <property type="match status" value="1"/>
</dbReference>
<evidence type="ECO:0000256" key="1">
    <source>
        <dbReference type="ARBA" id="ARBA00004123"/>
    </source>
</evidence>
<keyword evidence="6" id="KW-0540">Nuclease</keyword>
<name>A0AAD7KJR7_9AGAR</name>
<keyword evidence="2" id="KW-0238">DNA-binding</keyword>
<proteinExistence type="predicted"/>
<dbReference type="PANTHER" id="PTHR19303">
    <property type="entry name" value="TRANSPOSON"/>
    <property type="match status" value="1"/>
</dbReference>
<evidence type="ECO:0000313" key="6">
    <source>
        <dbReference type="EMBL" id="KAJ7784661.1"/>
    </source>
</evidence>
<feature type="compositionally biased region" description="Pro residues" evidence="4">
    <location>
        <begin position="548"/>
        <end position="557"/>
    </location>
</feature>
<dbReference type="Gene3D" id="1.10.10.60">
    <property type="entry name" value="Homeodomain-like"/>
    <property type="match status" value="1"/>
</dbReference>
<dbReference type="GO" id="GO:0003677">
    <property type="term" value="F:DNA binding"/>
    <property type="evidence" value="ECO:0007669"/>
    <property type="project" value="UniProtKB-KW"/>
</dbReference>
<dbReference type="Proteomes" id="UP001215598">
    <property type="component" value="Unassembled WGS sequence"/>
</dbReference>
<organism evidence="6 7">
    <name type="scientific">Mycena metata</name>
    <dbReference type="NCBI Taxonomy" id="1033252"/>
    <lineage>
        <taxon>Eukaryota</taxon>
        <taxon>Fungi</taxon>
        <taxon>Dikarya</taxon>
        <taxon>Basidiomycota</taxon>
        <taxon>Agaricomycotina</taxon>
        <taxon>Agaricomycetes</taxon>
        <taxon>Agaricomycetidae</taxon>
        <taxon>Agaricales</taxon>
        <taxon>Marasmiineae</taxon>
        <taxon>Mycenaceae</taxon>
        <taxon>Mycena</taxon>
    </lineage>
</organism>
<dbReference type="PANTHER" id="PTHR19303:SF74">
    <property type="entry name" value="POGO TRANSPOSABLE ELEMENT WITH KRAB DOMAIN"/>
    <property type="match status" value="1"/>
</dbReference>
<feature type="region of interest" description="Disordered" evidence="4">
    <location>
        <begin position="705"/>
        <end position="724"/>
    </location>
</feature>